<evidence type="ECO:0000256" key="12">
    <source>
        <dbReference type="ARBA" id="ARBA00023167"/>
    </source>
</evidence>
<dbReference type="SUPFAM" id="SSF55347">
    <property type="entry name" value="Glyceraldehyde-3-phosphate dehydrogenase-like, C-terminal domain"/>
    <property type="match status" value="1"/>
</dbReference>
<dbReference type="Pfam" id="PF01842">
    <property type="entry name" value="ACT"/>
    <property type="match status" value="1"/>
</dbReference>
<evidence type="ECO:0000256" key="15">
    <source>
        <dbReference type="PIRSR" id="PIRSR000098-2"/>
    </source>
</evidence>
<evidence type="ECO:0000259" key="18">
    <source>
        <dbReference type="PROSITE" id="PS51671"/>
    </source>
</evidence>
<evidence type="ECO:0000256" key="6">
    <source>
        <dbReference type="ARBA" id="ARBA00013376"/>
    </source>
</evidence>
<evidence type="ECO:0000256" key="17">
    <source>
        <dbReference type="RuleBase" id="RU004171"/>
    </source>
</evidence>
<dbReference type="GO" id="GO:0050661">
    <property type="term" value="F:NADP binding"/>
    <property type="evidence" value="ECO:0007669"/>
    <property type="project" value="InterPro"/>
</dbReference>
<dbReference type="CDD" id="cd04881">
    <property type="entry name" value="ACT_HSDH-Hom"/>
    <property type="match status" value="1"/>
</dbReference>
<feature type="binding site" evidence="15">
    <location>
        <position position="102"/>
    </location>
    <ligand>
        <name>NADPH</name>
        <dbReference type="ChEBI" id="CHEBI:57783"/>
    </ligand>
</feature>
<dbReference type="Pfam" id="PF03447">
    <property type="entry name" value="NAD_binding_3"/>
    <property type="match status" value="1"/>
</dbReference>
<accession>A0A161PXP9</accession>
<dbReference type="OrthoDB" id="9808167at2"/>
<dbReference type="InterPro" id="IPR045865">
    <property type="entry name" value="ACT-like_dom_sf"/>
</dbReference>
<reference evidence="19 20" key="1">
    <citation type="submission" date="2015-12" db="EMBL/GenBank/DDBJ databases">
        <title>Draft genome of Thermovenabulum gondwanense isolated from a red thermophilic microbial mat colonisisng an outflow channel of a bore well.</title>
        <authorList>
            <person name="Patel B.K."/>
        </authorList>
    </citation>
    <scope>NUCLEOTIDE SEQUENCE [LARGE SCALE GENOMIC DNA]</scope>
    <source>
        <strain evidence="19 20">R270</strain>
    </source>
</reference>
<evidence type="ECO:0000256" key="11">
    <source>
        <dbReference type="ARBA" id="ARBA00023053"/>
    </source>
</evidence>
<evidence type="ECO:0000313" key="20">
    <source>
        <dbReference type="Proteomes" id="UP000075737"/>
    </source>
</evidence>
<keyword evidence="7 16" id="KW-0028">Amino-acid biosynthesis</keyword>
<proteinExistence type="inferred from homology"/>
<evidence type="ECO:0000256" key="14">
    <source>
        <dbReference type="PIRSR" id="PIRSR000098-1"/>
    </source>
</evidence>
<dbReference type="InterPro" id="IPR001342">
    <property type="entry name" value="HDH_cat"/>
</dbReference>
<comment type="similarity">
    <text evidence="4 17">Belongs to the homoserine dehydrogenase family.</text>
</comment>
<dbReference type="UniPathway" id="UPA00050">
    <property type="reaction ID" value="UER00063"/>
</dbReference>
<keyword evidence="12 16" id="KW-0486">Methionine biosynthesis</keyword>
<feature type="binding site" evidence="15">
    <location>
        <position position="187"/>
    </location>
    <ligand>
        <name>L-homoserine</name>
        <dbReference type="ChEBI" id="CHEBI:57476"/>
    </ligand>
</feature>
<dbReference type="Pfam" id="PF00742">
    <property type="entry name" value="Homoserine_dh"/>
    <property type="match status" value="1"/>
</dbReference>
<protein>
    <recommendedName>
        <fullName evidence="6 16">Homoserine dehydrogenase</fullName>
        <ecNumber evidence="5 16">1.1.1.3</ecNumber>
    </recommendedName>
</protein>
<dbReference type="AlphaFoldDB" id="A0A161PXP9"/>
<comment type="catalytic activity">
    <reaction evidence="13">
        <text>L-homoserine + NADP(+) = L-aspartate 4-semialdehyde + NADPH + H(+)</text>
        <dbReference type="Rhea" id="RHEA:15761"/>
        <dbReference type="ChEBI" id="CHEBI:15378"/>
        <dbReference type="ChEBI" id="CHEBI:57476"/>
        <dbReference type="ChEBI" id="CHEBI:57783"/>
        <dbReference type="ChEBI" id="CHEBI:58349"/>
        <dbReference type="ChEBI" id="CHEBI:537519"/>
        <dbReference type="EC" id="1.1.1.3"/>
    </reaction>
    <physiologicalReaction direction="right-to-left" evidence="13">
        <dbReference type="Rhea" id="RHEA:15763"/>
    </physiologicalReaction>
</comment>
<dbReference type="InterPro" id="IPR016204">
    <property type="entry name" value="HDH"/>
</dbReference>
<comment type="pathway">
    <text evidence="2 16">Amino-acid biosynthesis; L-threonine biosynthesis; L-threonine from L-aspartate: step 3/5.</text>
</comment>
<evidence type="ECO:0000256" key="7">
    <source>
        <dbReference type="ARBA" id="ARBA00022605"/>
    </source>
</evidence>
<comment type="caution">
    <text evidence="19">The sequence shown here is derived from an EMBL/GenBank/DDBJ whole genome shotgun (WGS) entry which is preliminary data.</text>
</comment>
<sequence length="423" mass="46871">MYNIGILGFGTVGSGVVELILKNNGNIEKKGGLTLNIKKILVKDKVKKRPEYIKELITYKPEDIIYDPEIDLVVEVMGGEEPALTYIRQALKNKKHVVTANKEVISKHGRELLELALQNKVNLLFEASVAGGIPIIIPLKESLIANEFGNIMAILNGTTNFILTQMEENKVEFSQALEMAKKQGYAESDPSADILGLDAARKIAILASIAFNVRITPDKVYTEGINGISYTDINYAQELGFTIRLIAEAQRTKDGIFVLVAPVLLRKEHPLSAVKDVYNAVIVEGDAVGRLMFYGKGAGKMPTASAVVSDIIKALKTDEKNRLNCTCFRDERVLPIELFRSAYYFRIKAMDKPGVLSKISGIFGKNDINLYMVIQKNSINNIAEIVVITYETTFKNIQKAVDEINSLDDIAEVSNVIRVKEEV</sequence>
<evidence type="ECO:0000256" key="10">
    <source>
        <dbReference type="ARBA" id="ARBA00023002"/>
    </source>
</evidence>
<dbReference type="PIRSF" id="PIRSF000098">
    <property type="entry name" value="Homoser_dehydrog"/>
    <property type="match status" value="1"/>
</dbReference>
<dbReference type="Gene3D" id="3.30.360.10">
    <property type="entry name" value="Dihydrodipicolinate Reductase, domain 2"/>
    <property type="match status" value="1"/>
</dbReference>
<dbReference type="SUPFAM" id="SSF51735">
    <property type="entry name" value="NAD(P)-binding Rossmann-fold domains"/>
    <property type="match status" value="1"/>
</dbReference>
<comment type="cofactor">
    <cofactor evidence="1">
        <name>a metal cation</name>
        <dbReference type="ChEBI" id="CHEBI:25213"/>
    </cofactor>
</comment>
<dbReference type="Proteomes" id="UP000075737">
    <property type="component" value="Unassembled WGS sequence"/>
</dbReference>
<dbReference type="FunFam" id="3.30.360.10:FF:000005">
    <property type="entry name" value="Homoserine dehydrogenase"/>
    <property type="match status" value="1"/>
</dbReference>
<organism evidence="19 20">
    <name type="scientific">Thermovenabulum gondwanense</name>
    <dbReference type="NCBI Taxonomy" id="520767"/>
    <lineage>
        <taxon>Bacteria</taxon>
        <taxon>Bacillati</taxon>
        <taxon>Bacillota</taxon>
        <taxon>Clostridia</taxon>
        <taxon>Thermosediminibacterales</taxon>
        <taxon>Thermosediminibacteraceae</taxon>
        <taxon>Thermovenabulum</taxon>
    </lineage>
</organism>
<dbReference type="RefSeq" id="WP_068748109.1">
    <property type="nucleotide sequence ID" value="NZ_LOHZ01000025.1"/>
</dbReference>
<feature type="binding site" evidence="15">
    <location>
        <begin position="7"/>
        <end position="14"/>
    </location>
    <ligand>
        <name>NADP(+)</name>
        <dbReference type="ChEBI" id="CHEBI:58349"/>
    </ligand>
</feature>
<keyword evidence="20" id="KW-1185">Reference proteome</keyword>
<keyword evidence="9 15" id="KW-0521">NADP</keyword>
<evidence type="ECO:0000256" key="9">
    <source>
        <dbReference type="ARBA" id="ARBA00022857"/>
    </source>
</evidence>
<dbReference type="GO" id="GO:0009088">
    <property type="term" value="P:threonine biosynthetic process"/>
    <property type="evidence" value="ECO:0007669"/>
    <property type="project" value="UniProtKB-UniPathway"/>
</dbReference>
<evidence type="ECO:0000256" key="2">
    <source>
        <dbReference type="ARBA" id="ARBA00005056"/>
    </source>
</evidence>
<evidence type="ECO:0000256" key="4">
    <source>
        <dbReference type="ARBA" id="ARBA00006753"/>
    </source>
</evidence>
<feature type="active site" description="Proton donor" evidence="14">
    <location>
        <position position="202"/>
    </location>
</feature>
<dbReference type="PANTHER" id="PTHR43331">
    <property type="entry name" value="HOMOSERINE DEHYDROGENASE"/>
    <property type="match status" value="1"/>
</dbReference>
<keyword evidence="8 16" id="KW-0791">Threonine biosynthesis</keyword>
<dbReference type="GO" id="GO:0004412">
    <property type="term" value="F:homoserine dehydrogenase activity"/>
    <property type="evidence" value="ECO:0007669"/>
    <property type="project" value="UniProtKB-EC"/>
</dbReference>
<dbReference type="Gene3D" id="3.40.50.720">
    <property type="entry name" value="NAD(P)-binding Rossmann-like Domain"/>
    <property type="match status" value="1"/>
</dbReference>
<evidence type="ECO:0000256" key="13">
    <source>
        <dbReference type="ARBA" id="ARBA00048841"/>
    </source>
</evidence>
<dbReference type="InterPro" id="IPR019811">
    <property type="entry name" value="HDH_CS"/>
</dbReference>
<keyword evidence="10 16" id="KW-0560">Oxidoreductase</keyword>
<name>A0A161PXP9_9FIRM</name>
<dbReference type="InterPro" id="IPR002912">
    <property type="entry name" value="ACT_dom"/>
</dbReference>
<dbReference type="PROSITE" id="PS01042">
    <property type="entry name" value="HOMOSER_DHGENASE"/>
    <property type="match status" value="1"/>
</dbReference>
<feature type="domain" description="ACT" evidence="18">
    <location>
        <begin position="344"/>
        <end position="418"/>
    </location>
</feature>
<evidence type="ECO:0000313" key="19">
    <source>
        <dbReference type="EMBL" id="KYO66725.1"/>
    </source>
</evidence>
<dbReference type="STRING" id="520767.ATZ99_09690"/>
<evidence type="ECO:0000256" key="16">
    <source>
        <dbReference type="RuleBase" id="RU000579"/>
    </source>
</evidence>
<dbReference type="Gene3D" id="3.30.70.260">
    <property type="match status" value="1"/>
</dbReference>
<dbReference type="PATRIC" id="fig|520767.4.peg.1068"/>
<dbReference type="EMBL" id="LOHZ01000025">
    <property type="protein sequence ID" value="KYO66725.1"/>
    <property type="molecule type" value="Genomic_DNA"/>
</dbReference>
<dbReference type="InterPro" id="IPR036291">
    <property type="entry name" value="NAD(P)-bd_dom_sf"/>
</dbReference>
<evidence type="ECO:0000256" key="5">
    <source>
        <dbReference type="ARBA" id="ARBA00013213"/>
    </source>
</evidence>
<dbReference type="NCBIfam" id="NF004976">
    <property type="entry name" value="PRK06349.1"/>
    <property type="match status" value="1"/>
</dbReference>
<dbReference type="InterPro" id="IPR005106">
    <property type="entry name" value="Asp/hSer_DH_NAD-bd"/>
</dbReference>
<dbReference type="PANTHER" id="PTHR43331:SF1">
    <property type="entry name" value="HOMOSERINE DEHYDROGENASE"/>
    <property type="match status" value="1"/>
</dbReference>
<comment type="pathway">
    <text evidence="3 16">Amino-acid biosynthesis; L-methionine biosynthesis via de novo pathway; L-homoserine from L-aspartate: step 3/3.</text>
</comment>
<evidence type="ECO:0000256" key="3">
    <source>
        <dbReference type="ARBA" id="ARBA00005062"/>
    </source>
</evidence>
<dbReference type="SUPFAM" id="SSF55021">
    <property type="entry name" value="ACT-like"/>
    <property type="match status" value="1"/>
</dbReference>
<keyword evidence="11" id="KW-0915">Sodium</keyword>
<evidence type="ECO:0000256" key="1">
    <source>
        <dbReference type="ARBA" id="ARBA00001920"/>
    </source>
</evidence>
<dbReference type="GO" id="GO:0009086">
    <property type="term" value="P:methionine biosynthetic process"/>
    <property type="evidence" value="ECO:0007669"/>
    <property type="project" value="UniProtKB-KW"/>
</dbReference>
<evidence type="ECO:0000256" key="8">
    <source>
        <dbReference type="ARBA" id="ARBA00022697"/>
    </source>
</evidence>
<dbReference type="EC" id="1.1.1.3" evidence="5 16"/>
<dbReference type="UniPathway" id="UPA00051">
    <property type="reaction ID" value="UER00465"/>
</dbReference>
<dbReference type="PROSITE" id="PS51671">
    <property type="entry name" value="ACT"/>
    <property type="match status" value="1"/>
</dbReference>
<gene>
    <name evidence="19" type="primary">hom</name>
    <name evidence="19" type="ORF">ATZ99_09690</name>
</gene>